<dbReference type="InterPro" id="IPR039426">
    <property type="entry name" value="TonB-dep_rcpt-like"/>
</dbReference>
<keyword evidence="5 12" id="KW-0732">Signal</keyword>
<keyword evidence="3" id="KW-1134">Transmembrane beta strand</keyword>
<evidence type="ECO:0000256" key="2">
    <source>
        <dbReference type="ARBA" id="ARBA00022448"/>
    </source>
</evidence>
<reference evidence="15 16" key="1">
    <citation type="journal article" date="2020" name="Int. J. Syst. Evol. Microbiol.">
        <title>Novel acetic acid bacteria from cider fermentations: Acetobacter conturbans sp. nov. and Acetobacter fallax sp. nov.</title>
        <authorList>
            <person name="Sombolestani A.S."/>
            <person name="Cleenwerck I."/>
            <person name="Cnockaert M."/>
            <person name="Borremans W."/>
            <person name="Wieme A.D."/>
            <person name="De Vuyst L."/>
            <person name="Vandamme P."/>
        </authorList>
    </citation>
    <scope>NUCLEOTIDE SEQUENCE [LARGE SCALE GENOMIC DNA]</scope>
    <source>
        <strain evidence="15 16">LMG 30640</strain>
    </source>
</reference>
<dbReference type="Pfam" id="PF00593">
    <property type="entry name" value="TonB_dep_Rec_b-barrel"/>
    <property type="match status" value="1"/>
</dbReference>
<accession>A0ABX0JRD7</accession>
<keyword evidence="7 10" id="KW-0472">Membrane</keyword>
<keyword evidence="8 15" id="KW-0675">Receptor</keyword>
<feature type="chain" id="PRO_5045145836" evidence="12">
    <location>
        <begin position="40"/>
        <end position="818"/>
    </location>
</feature>
<dbReference type="PANTHER" id="PTHR30069">
    <property type="entry name" value="TONB-DEPENDENT OUTER MEMBRANE RECEPTOR"/>
    <property type="match status" value="1"/>
</dbReference>
<evidence type="ECO:0000259" key="13">
    <source>
        <dbReference type="Pfam" id="PF00593"/>
    </source>
</evidence>
<dbReference type="InterPro" id="IPR036942">
    <property type="entry name" value="Beta-barrel_TonB_sf"/>
</dbReference>
<feature type="signal peptide" evidence="12">
    <location>
        <begin position="1"/>
        <end position="39"/>
    </location>
</feature>
<comment type="caution">
    <text evidence="15">The sequence shown here is derived from an EMBL/GenBank/DDBJ whole genome shotgun (WGS) entry which is preliminary data.</text>
</comment>
<evidence type="ECO:0000256" key="9">
    <source>
        <dbReference type="ARBA" id="ARBA00023237"/>
    </source>
</evidence>
<evidence type="ECO:0000313" key="15">
    <source>
        <dbReference type="EMBL" id="NHN84603.1"/>
    </source>
</evidence>
<dbReference type="Pfam" id="PF07715">
    <property type="entry name" value="Plug"/>
    <property type="match status" value="1"/>
</dbReference>
<evidence type="ECO:0000256" key="12">
    <source>
        <dbReference type="SAM" id="SignalP"/>
    </source>
</evidence>
<evidence type="ECO:0000256" key="3">
    <source>
        <dbReference type="ARBA" id="ARBA00022452"/>
    </source>
</evidence>
<protein>
    <submittedName>
        <fullName evidence="15">TonB-dependent receptor</fullName>
    </submittedName>
</protein>
<proteinExistence type="inferred from homology"/>
<feature type="domain" description="TonB-dependent receptor-like beta-barrel" evidence="13">
    <location>
        <begin position="299"/>
        <end position="767"/>
    </location>
</feature>
<dbReference type="PANTHER" id="PTHR30069:SF29">
    <property type="entry name" value="HEMOGLOBIN AND HEMOGLOBIN-HAPTOGLOBIN-BINDING PROTEIN 1-RELATED"/>
    <property type="match status" value="1"/>
</dbReference>
<dbReference type="EMBL" id="WOTB01000008">
    <property type="protein sequence ID" value="NHN84603.1"/>
    <property type="molecule type" value="Genomic_DNA"/>
</dbReference>
<organism evidence="15 16">
    <name type="scientific">Acetobacter musti</name>
    <dbReference type="NCBI Taxonomy" id="864732"/>
    <lineage>
        <taxon>Bacteria</taxon>
        <taxon>Pseudomonadati</taxon>
        <taxon>Pseudomonadota</taxon>
        <taxon>Alphaproteobacteria</taxon>
        <taxon>Acetobacterales</taxon>
        <taxon>Acetobacteraceae</taxon>
        <taxon>Acetobacter</taxon>
    </lineage>
</organism>
<comment type="subcellular location">
    <subcellularLocation>
        <location evidence="1">Cell outer membrane</location>
        <topology evidence="1">Multi-pass membrane protein</topology>
    </subcellularLocation>
</comment>
<evidence type="ECO:0000256" key="1">
    <source>
        <dbReference type="ARBA" id="ARBA00004571"/>
    </source>
</evidence>
<evidence type="ECO:0000256" key="8">
    <source>
        <dbReference type="ARBA" id="ARBA00023170"/>
    </source>
</evidence>
<evidence type="ECO:0000259" key="14">
    <source>
        <dbReference type="Pfam" id="PF07715"/>
    </source>
</evidence>
<dbReference type="InterPro" id="IPR037066">
    <property type="entry name" value="Plug_dom_sf"/>
</dbReference>
<evidence type="ECO:0000313" key="16">
    <source>
        <dbReference type="Proteomes" id="UP000635278"/>
    </source>
</evidence>
<dbReference type="Gene3D" id="2.40.170.20">
    <property type="entry name" value="TonB-dependent receptor, beta-barrel domain"/>
    <property type="match status" value="1"/>
</dbReference>
<keyword evidence="2" id="KW-0813">Transport</keyword>
<dbReference type="Proteomes" id="UP000635278">
    <property type="component" value="Unassembled WGS sequence"/>
</dbReference>
<feature type="compositionally biased region" description="Polar residues" evidence="11">
    <location>
        <begin position="82"/>
        <end position="91"/>
    </location>
</feature>
<dbReference type="Gene3D" id="2.170.130.10">
    <property type="entry name" value="TonB-dependent receptor, plug domain"/>
    <property type="match status" value="1"/>
</dbReference>
<evidence type="ECO:0000256" key="10">
    <source>
        <dbReference type="RuleBase" id="RU003357"/>
    </source>
</evidence>
<dbReference type="InterPro" id="IPR012910">
    <property type="entry name" value="Plug_dom"/>
</dbReference>
<gene>
    <name evidence="15" type="ORF">GOB93_08085</name>
</gene>
<evidence type="ECO:0000256" key="6">
    <source>
        <dbReference type="ARBA" id="ARBA00023077"/>
    </source>
</evidence>
<keyword evidence="9" id="KW-0998">Cell outer membrane</keyword>
<evidence type="ECO:0000256" key="7">
    <source>
        <dbReference type="ARBA" id="ARBA00023136"/>
    </source>
</evidence>
<dbReference type="InterPro" id="IPR000531">
    <property type="entry name" value="Beta-barrel_TonB"/>
</dbReference>
<feature type="domain" description="TonB-dependent receptor plug" evidence="14">
    <location>
        <begin position="107"/>
        <end position="212"/>
    </location>
</feature>
<dbReference type="RefSeq" id="WP_242010626.1">
    <property type="nucleotide sequence ID" value="NZ_WOTB01000008.1"/>
</dbReference>
<keyword evidence="6 10" id="KW-0798">TonB box</keyword>
<feature type="region of interest" description="Disordered" evidence="11">
    <location>
        <begin position="40"/>
        <end position="91"/>
    </location>
</feature>
<sequence length="818" mass="89245">MAAVNSVRRRRIRMRSLLRCSTGLACAASLVWAASSASAATKPDTSKQPHRVGHHPAQASGKNVPMKGAPSAVRHRPDHVESQGSEDVTVSISRHAREGGGGMMRVETAPHNVQTISKAYINMQSPTSTVLDLAKLSPSMNAINADSSGMQGGAIEIRSLTDLDMGLMLNGAPTTNANYINETADSEDVESVTVTPGSSSVDLPTTSAAAGVMDERTHTPDAKAGGMMDFSYGSNNLSREFVRLESGEIGNTGVRNYLSYSHTHARSWMGAGSNERHHIDYGLQKNWDNGSQNNFFMSWNYEDFTIDNYPTAAEFYDYKHTGNGYGRSAEPSNSNYWKNNIDHWNQLFISAPQHIVISRRVTFDLTPYFNLGRGWDGSPAGTSTAADGYVNYQGNAVAAGTPLTSYYQQNADTIVGATAKLGVDIDRHNHFFLGYWYENNDSTFSLPTSLTMANGANPSPNAQAYRLFTVGANGSLLPANTTIDGGYEIHSLFIGDTAKYLNDKLVVDAGFKYAMTNYWEKTNFNSGSGGVSGKSRLSENSTAPLPHLSIAYRFNDQHQIYVNAEGDFRQPDPTSLVGNSSGQLQKNQYSIKEEIGYRYNGPIVIADLSFFNYAITNRLLTTYVGANQTGLINAGNQTARGFDLQFSTHPWHHWAPFFGFEYLDAHMDSNVPYSYENAAGQTVNTYMHTKGKQAVMAPKVSASFNLAYDDSHFFGNVGIKYIGPQSVTMVGDERMPGFVSDSIAIGYHFRPFGFLKSPTFRLNFNNITGSIVRTLPKGIATNLNPTMLLDGTMSAAGSGAQFYVMPRFNMTGTVSTSF</sequence>
<comment type="similarity">
    <text evidence="10">Belongs to the TonB-dependent receptor family.</text>
</comment>
<evidence type="ECO:0000256" key="5">
    <source>
        <dbReference type="ARBA" id="ARBA00022729"/>
    </source>
</evidence>
<name>A0ABX0JRD7_9PROT</name>
<evidence type="ECO:0000256" key="11">
    <source>
        <dbReference type="SAM" id="MobiDB-lite"/>
    </source>
</evidence>
<evidence type="ECO:0000256" key="4">
    <source>
        <dbReference type="ARBA" id="ARBA00022692"/>
    </source>
</evidence>
<dbReference type="SUPFAM" id="SSF56935">
    <property type="entry name" value="Porins"/>
    <property type="match status" value="1"/>
</dbReference>
<keyword evidence="16" id="KW-1185">Reference proteome</keyword>
<keyword evidence="4" id="KW-0812">Transmembrane</keyword>